<evidence type="ECO:0000313" key="2">
    <source>
        <dbReference type="Proteomes" id="UP000319848"/>
    </source>
</evidence>
<comment type="caution">
    <text evidence="1">The sequence shown here is derived from an EMBL/GenBank/DDBJ whole genome shotgun (WGS) entry which is preliminary data.</text>
</comment>
<protein>
    <submittedName>
        <fullName evidence="1">Uncharacterized protein</fullName>
    </submittedName>
</protein>
<dbReference type="RefSeq" id="WP_023569352.1">
    <property type="nucleotide sequence ID" value="NZ_AVBI01000001.1"/>
</dbReference>
<evidence type="ECO:0000313" key="1">
    <source>
        <dbReference type="EMBL" id="TWI12849.1"/>
    </source>
</evidence>
<dbReference type="AlphaFoldDB" id="V6S4V0"/>
<sequence>MKKLKALNLGKSLEREEMKNINGGKLPISDFTCYCDGYFMGYATSIEQCLLICEINGC</sequence>
<gene>
    <name evidence="1" type="ORF">IP98_01323</name>
</gene>
<dbReference type="STRING" id="1341154.FCR2A7T_01580"/>
<accession>V6S4V0</accession>
<dbReference type="EMBL" id="VLKQ01000005">
    <property type="protein sequence ID" value="TWI12849.1"/>
    <property type="molecule type" value="Genomic_DNA"/>
</dbReference>
<dbReference type="Proteomes" id="UP000319848">
    <property type="component" value="Unassembled WGS sequence"/>
</dbReference>
<reference evidence="1 2" key="1">
    <citation type="journal article" date="2015" name="Stand. Genomic Sci.">
        <title>Genomic Encyclopedia of Bacterial and Archaeal Type Strains, Phase III: the genomes of soil and plant-associated and newly described type strains.</title>
        <authorList>
            <person name="Whitman W.B."/>
            <person name="Woyke T."/>
            <person name="Klenk H.P."/>
            <person name="Zhou Y."/>
            <person name="Lilburn T.G."/>
            <person name="Beck B.J."/>
            <person name="De Vos P."/>
            <person name="Vandamme P."/>
            <person name="Eisen J.A."/>
            <person name="Garrity G."/>
            <person name="Hugenholtz P."/>
            <person name="Kyrpides N.C."/>
        </authorList>
    </citation>
    <scope>NUCLEOTIDE SEQUENCE [LARGE SCALE GENOMIC DNA]</scope>
    <source>
        <strain evidence="1 2">CGMCC 1.7270</strain>
    </source>
</reference>
<name>V6S4V0_9FLAO</name>
<organism evidence="1 2">
    <name type="scientific">Flavobacterium cauense R2A-7</name>
    <dbReference type="NCBI Taxonomy" id="1341154"/>
    <lineage>
        <taxon>Bacteria</taxon>
        <taxon>Pseudomonadati</taxon>
        <taxon>Bacteroidota</taxon>
        <taxon>Flavobacteriia</taxon>
        <taxon>Flavobacteriales</taxon>
        <taxon>Flavobacteriaceae</taxon>
        <taxon>Flavobacterium</taxon>
    </lineage>
</organism>
<proteinExistence type="predicted"/>
<keyword evidence="2" id="KW-1185">Reference proteome</keyword>